<dbReference type="PROSITE" id="PS50923">
    <property type="entry name" value="SUSHI"/>
    <property type="match status" value="6"/>
</dbReference>
<evidence type="ECO:0000256" key="5">
    <source>
        <dbReference type="PROSITE-ProRule" id="PRU00302"/>
    </source>
</evidence>
<keyword evidence="7" id="KW-0472">Membrane</keyword>
<reference evidence="10" key="1">
    <citation type="submission" date="2022-12" db="EMBL/GenBank/DDBJ databases">
        <authorList>
            <person name="Alioto T."/>
            <person name="Alioto T."/>
            <person name="Gomez Garrido J."/>
        </authorList>
    </citation>
    <scope>NUCLEOTIDE SEQUENCE</scope>
</reference>
<dbReference type="EMBL" id="OX395131">
    <property type="protein sequence ID" value="CAI5777745.1"/>
    <property type="molecule type" value="Genomic_DNA"/>
</dbReference>
<evidence type="ECO:0000256" key="6">
    <source>
        <dbReference type="SAM" id="MobiDB-lite"/>
    </source>
</evidence>
<evidence type="ECO:0000256" key="3">
    <source>
        <dbReference type="ARBA" id="ARBA00022737"/>
    </source>
</evidence>
<sequence length="571" mass="61676">MLSPPSLGPGLLVLSSLLAGVLSDCGPPPVIRNGVPHKNIEGASFPPGSTVIYKCLGNFFNVYGKVDVVTCLPDSKWSHIEQFCVGSCMSPPRSAFAQVKKGQRKDYYIANTTVAYICRQGYDTIPEITPVITCRENYTWTEIPAFCKGKSCGDPGKPEHGDAVILTNLLYLAKVNFTCEDGYTLNGSPTIQCQWKKDHVEWSQKPPECQRLIEKPTEDGTNTTGQAVPPSGGSATNNTGDCTHLNVPNASLWRGDPKDSYPIGTVLQYRCIPGYEAIPGETLSVTCLATSRWSTENPKFCQGRLCPAITLENGRIIKATDLRLGDEITLGCNEGYRIIGQKTLRCSLIDSKVVWNRDLPLCQRIPCFPPPDIANGEHTGRGFLEFDHGTAITYTCNPTFSLIGSPTITCSTAADGINGEWRPAAPECKVVSCRRPSIENGGLTTTFRPTYEYNNIIMYVCERGYTLVGSDSSKCGADNVWHPPPPKCLKGIFTTAVPGHGNTTSNTATNHSPGVIIGSVVAVILGICLIAAGWKYRSCFIKGKADPSSCSAESYRAVATHTEVGLEPKAS</sequence>
<keyword evidence="1 5" id="KW-0768">Sushi</keyword>
<evidence type="ECO:0000313" key="10">
    <source>
        <dbReference type="EMBL" id="CAI5777745.1"/>
    </source>
</evidence>
<dbReference type="AlphaFoldDB" id="A0AA35P9H0"/>
<feature type="region of interest" description="Disordered" evidence="6">
    <location>
        <begin position="215"/>
        <end position="239"/>
    </location>
</feature>
<feature type="domain" description="Sushi" evidence="9">
    <location>
        <begin position="150"/>
        <end position="211"/>
    </location>
</feature>
<dbReference type="SUPFAM" id="SSF57535">
    <property type="entry name" value="Complement control module/SCR domain"/>
    <property type="match status" value="7"/>
</dbReference>
<dbReference type="InterPro" id="IPR035976">
    <property type="entry name" value="Sushi/SCR/CCP_sf"/>
</dbReference>
<dbReference type="SMART" id="SM00032">
    <property type="entry name" value="CCP"/>
    <property type="match status" value="7"/>
</dbReference>
<dbReference type="Proteomes" id="UP001178461">
    <property type="component" value="Chromosome 6"/>
</dbReference>
<feature type="disulfide bond" evidence="5">
    <location>
        <begin position="461"/>
        <end position="488"/>
    </location>
</feature>
<dbReference type="InterPro" id="IPR051277">
    <property type="entry name" value="SEZ6_CSMD_C4BPB_Regulators"/>
</dbReference>
<keyword evidence="2 8" id="KW-0732">Signal</keyword>
<evidence type="ECO:0000256" key="7">
    <source>
        <dbReference type="SAM" id="Phobius"/>
    </source>
</evidence>
<keyword evidence="7" id="KW-0812">Transmembrane</keyword>
<feature type="domain" description="Sushi" evidence="9">
    <location>
        <begin position="240"/>
        <end position="303"/>
    </location>
</feature>
<dbReference type="PANTHER" id="PTHR45656:SF4">
    <property type="entry name" value="PROTEIN CBR-CLEC-78"/>
    <property type="match status" value="1"/>
</dbReference>
<accession>A0AA35P9H0</accession>
<feature type="disulfide bond" evidence="5">
    <location>
        <begin position="367"/>
        <end position="410"/>
    </location>
</feature>
<evidence type="ECO:0000259" key="9">
    <source>
        <dbReference type="PROSITE" id="PS50923"/>
    </source>
</evidence>
<name>A0AA35P9H0_9SAUR</name>
<dbReference type="Pfam" id="PF00084">
    <property type="entry name" value="Sushi"/>
    <property type="match status" value="7"/>
</dbReference>
<dbReference type="PANTHER" id="PTHR45656">
    <property type="entry name" value="PROTEIN CBR-CLEC-78"/>
    <property type="match status" value="1"/>
</dbReference>
<comment type="caution">
    <text evidence="5">Lacks conserved residue(s) required for the propagation of feature annotation.</text>
</comment>
<feature type="domain" description="Sushi" evidence="9">
    <location>
        <begin position="365"/>
        <end position="430"/>
    </location>
</feature>
<dbReference type="FunFam" id="2.10.70.10:FF:000014">
    <property type="entry name" value="Membrane cofactor protein"/>
    <property type="match status" value="1"/>
</dbReference>
<gene>
    <name evidence="10" type="ORF">PODLI_1B018610</name>
</gene>
<feature type="transmembrane region" description="Helical" evidence="7">
    <location>
        <begin position="514"/>
        <end position="534"/>
    </location>
</feature>
<feature type="signal peptide" evidence="8">
    <location>
        <begin position="1"/>
        <end position="23"/>
    </location>
</feature>
<dbReference type="CDD" id="cd00033">
    <property type="entry name" value="CCP"/>
    <property type="match status" value="7"/>
</dbReference>
<keyword evidence="11" id="KW-1185">Reference proteome</keyword>
<evidence type="ECO:0000313" key="11">
    <source>
        <dbReference type="Proteomes" id="UP001178461"/>
    </source>
</evidence>
<dbReference type="Gene3D" id="2.10.70.10">
    <property type="entry name" value="Complement Module, domain 1"/>
    <property type="match status" value="7"/>
</dbReference>
<evidence type="ECO:0000256" key="4">
    <source>
        <dbReference type="ARBA" id="ARBA00023157"/>
    </source>
</evidence>
<evidence type="ECO:0000256" key="8">
    <source>
        <dbReference type="SAM" id="SignalP"/>
    </source>
</evidence>
<keyword evidence="4 5" id="KW-1015">Disulfide bond</keyword>
<proteinExistence type="predicted"/>
<feature type="domain" description="Sushi" evidence="9">
    <location>
        <begin position="86"/>
        <end position="149"/>
    </location>
</feature>
<keyword evidence="7" id="KW-1133">Transmembrane helix</keyword>
<organism evidence="10 11">
    <name type="scientific">Podarcis lilfordi</name>
    <name type="common">Lilford's wall lizard</name>
    <dbReference type="NCBI Taxonomy" id="74358"/>
    <lineage>
        <taxon>Eukaryota</taxon>
        <taxon>Metazoa</taxon>
        <taxon>Chordata</taxon>
        <taxon>Craniata</taxon>
        <taxon>Vertebrata</taxon>
        <taxon>Euteleostomi</taxon>
        <taxon>Lepidosauria</taxon>
        <taxon>Squamata</taxon>
        <taxon>Bifurcata</taxon>
        <taxon>Unidentata</taxon>
        <taxon>Episquamata</taxon>
        <taxon>Laterata</taxon>
        <taxon>Lacertibaenia</taxon>
        <taxon>Lacertidae</taxon>
        <taxon>Podarcis</taxon>
    </lineage>
</organism>
<protein>
    <recommendedName>
        <fullName evidence="9">Sushi domain-containing protein</fullName>
    </recommendedName>
</protein>
<dbReference type="InterPro" id="IPR000436">
    <property type="entry name" value="Sushi_SCR_CCP_dom"/>
</dbReference>
<keyword evidence="3" id="KW-0677">Repeat</keyword>
<feature type="domain" description="Sushi" evidence="9">
    <location>
        <begin position="431"/>
        <end position="490"/>
    </location>
</feature>
<evidence type="ECO:0000256" key="1">
    <source>
        <dbReference type="ARBA" id="ARBA00022659"/>
    </source>
</evidence>
<feature type="chain" id="PRO_5041384931" description="Sushi domain-containing protein" evidence="8">
    <location>
        <begin position="24"/>
        <end position="571"/>
    </location>
</feature>
<evidence type="ECO:0000256" key="2">
    <source>
        <dbReference type="ARBA" id="ARBA00022729"/>
    </source>
</evidence>
<feature type="domain" description="Sushi" evidence="9">
    <location>
        <begin position="304"/>
        <end position="364"/>
    </location>
</feature>